<evidence type="ECO:0000256" key="5">
    <source>
        <dbReference type="ARBA" id="ARBA00010185"/>
    </source>
</evidence>
<evidence type="ECO:0000256" key="16">
    <source>
        <dbReference type="ARBA" id="ARBA00023209"/>
    </source>
</evidence>
<accession>A0A9D9IWF1</accession>
<feature type="transmembrane region" description="Helical" evidence="24">
    <location>
        <begin position="256"/>
        <end position="275"/>
    </location>
</feature>
<evidence type="ECO:0000256" key="20">
    <source>
        <dbReference type="ARBA" id="ARBA00032253"/>
    </source>
</evidence>
<organism evidence="25 26">
    <name type="scientific">Candidatus Cryptobacteroides avistercoris</name>
    <dbReference type="NCBI Taxonomy" id="2840758"/>
    <lineage>
        <taxon>Bacteria</taxon>
        <taxon>Pseudomonadati</taxon>
        <taxon>Bacteroidota</taxon>
        <taxon>Bacteroidia</taxon>
        <taxon>Bacteroidales</taxon>
        <taxon>Candidatus Cryptobacteroides</taxon>
    </lineage>
</organism>
<evidence type="ECO:0000256" key="8">
    <source>
        <dbReference type="ARBA" id="ARBA00022475"/>
    </source>
</evidence>
<evidence type="ECO:0000256" key="7">
    <source>
        <dbReference type="ARBA" id="ARBA00019373"/>
    </source>
</evidence>
<dbReference type="GO" id="GO:0005886">
    <property type="term" value="C:plasma membrane"/>
    <property type="evidence" value="ECO:0007669"/>
    <property type="project" value="UniProtKB-SubCell"/>
</dbReference>
<keyword evidence="17" id="KW-1208">Phospholipid metabolism</keyword>
<evidence type="ECO:0000256" key="12">
    <source>
        <dbReference type="ARBA" id="ARBA00022695"/>
    </source>
</evidence>
<evidence type="ECO:0000256" key="11">
    <source>
        <dbReference type="ARBA" id="ARBA00022692"/>
    </source>
</evidence>
<name>A0A9D9IWF1_9BACT</name>
<dbReference type="PANTHER" id="PTHR46382">
    <property type="entry name" value="PHOSPHATIDATE CYTIDYLYLTRANSFERASE"/>
    <property type="match status" value="1"/>
</dbReference>
<dbReference type="EMBL" id="JADILW010000015">
    <property type="protein sequence ID" value="MBO8479670.1"/>
    <property type="molecule type" value="Genomic_DNA"/>
</dbReference>
<feature type="transmembrane region" description="Helical" evidence="24">
    <location>
        <begin position="59"/>
        <end position="77"/>
    </location>
</feature>
<evidence type="ECO:0000256" key="3">
    <source>
        <dbReference type="ARBA" id="ARBA00005119"/>
    </source>
</evidence>
<evidence type="ECO:0000256" key="21">
    <source>
        <dbReference type="ARBA" id="ARBA00032396"/>
    </source>
</evidence>
<feature type="transmembrane region" description="Helical" evidence="24">
    <location>
        <begin position="83"/>
        <end position="101"/>
    </location>
</feature>
<keyword evidence="16" id="KW-0594">Phospholipid biosynthesis</keyword>
<dbReference type="AlphaFoldDB" id="A0A9D9IWF1"/>
<evidence type="ECO:0000256" key="4">
    <source>
        <dbReference type="ARBA" id="ARBA00005189"/>
    </source>
</evidence>
<gene>
    <name evidence="25" type="ORF">IAB76_00960</name>
</gene>
<dbReference type="GO" id="GO:0004605">
    <property type="term" value="F:phosphatidate cytidylyltransferase activity"/>
    <property type="evidence" value="ECO:0007669"/>
    <property type="project" value="UniProtKB-EC"/>
</dbReference>
<reference evidence="25" key="2">
    <citation type="journal article" date="2021" name="PeerJ">
        <title>Extensive microbial diversity within the chicken gut microbiome revealed by metagenomics and culture.</title>
        <authorList>
            <person name="Gilroy R."/>
            <person name="Ravi A."/>
            <person name="Getino M."/>
            <person name="Pursley I."/>
            <person name="Horton D.L."/>
            <person name="Alikhan N.F."/>
            <person name="Baker D."/>
            <person name="Gharbi K."/>
            <person name="Hall N."/>
            <person name="Watson M."/>
            <person name="Adriaenssens E.M."/>
            <person name="Foster-Nyarko E."/>
            <person name="Jarju S."/>
            <person name="Secka A."/>
            <person name="Antonio M."/>
            <person name="Oren A."/>
            <person name="Chaudhuri R.R."/>
            <person name="La Ragione R."/>
            <person name="Hildebrand F."/>
            <person name="Pallen M.J."/>
        </authorList>
    </citation>
    <scope>NUCLEOTIDE SEQUENCE</scope>
    <source>
        <strain evidence="25">B3-1481</strain>
    </source>
</reference>
<feature type="transmembrane region" description="Helical" evidence="24">
    <location>
        <begin position="137"/>
        <end position="160"/>
    </location>
</feature>
<keyword evidence="12 25" id="KW-0548">Nucleotidyltransferase</keyword>
<keyword evidence="14" id="KW-0443">Lipid metabolism</keyword>
<keyword evidence="15 24" id="KW-0472">Membrane</keyword>
<evidence type="ECO:0000256" key="23">
    <source>
        <dbReference type="ARBA" id="ARBA00033406"/>
    </source>
</evidence>
<evidence type="ECO:0000256" key="10">
    <source>
        <dbReference type="ARBA" id="ARBA00022679"/>
    </source>
</evidence>
<dbReference type="PANTHER" id="PTHR46382:SF1">
    <property type="entry name" value="PHOSPHATIDATE CYTIDYLYLTRANSFERASE"/>
    <property type="match status" value="1"/>
</dbReference>
<comment type="subcellular location">
    <subcellularLocation>
        <location evidence="2">Cell membrane</location>
        <topology evidence="2">Multi-pass membrane protein</topology>
    </subcellularLocation>
</comment>
<evidence type="ECO:0000313" key="25">
    <source>
        <dbReference type="EMBL" id="MBO8479670.1"/>
    </source>
</evidence>
<evidence type="ECO:0000256" key="2">
    <source>
        <dbReference type="ARBA" id="ARBA00004651"/>
    </source>
</evidence>
<evidence type="ECO:0000256" key="14">
    <source>
        <dbReference type="ARBA" id="ARBA00023098"/>
    </source>
</evidence>
<evidence type="ECO:0000256" key="9">
    <source>
        <dbReference type="ARBA" id="ARBA00022516"/>
    </source>
</evidence>
<comment type="catalytic activity">
    <reaction evidence="1">
        <text>a 1,2-diacyl-sn-glycero-3-phosphate + CTP + H(+) = a CDP-1,2-diacyl-sn-glycerol + diphosphate</text>
        <dbReference type="Rhea" id="RHEA:16229"/>
        <dbReference type="ChEBI" id="CHEBI:15378"/>
        <dbReference type="ChEBI" id="CHEBI:33019"/>
        <dbReference type="ChEBI" id="CHEBI:37563"/>
        <dbReference type="ChEBI" id="CHEBI:58332"/>
        <dbReference type="ChEBI" id="CHEBI:58608"/>
        <dbReference type="EC" id="2.7.7.41"/>
    </reaction>
</comment>
<proteinExistence type="inferred from homology"/>
<feature type="transmembrane region" description="Helical" evidence="24">
    <location>
        <begin position="12"/>
        <end position="39"/>
    </location>
</feature>
<dbReference type="EC" id="2.7.7.41" evidence="6"/>
<dbReference type="GO" id="GO:0016024">
    <property type="term" value="P:CDP-diacylglycerol biosynthetic process"/>
    <property type="evidence" value="ECO:0007669"/>
    <property type="project" value="TreeGrafter"/>
</dbReference>
<comment type="similarity">
    <text evidence="5">Belongs to the CDS family.</text>
</comment>
<comment type="pathway">
    <text evidence="3">Phospholipid metabolism; CDP-diacylglycerol biosynthesis; CDP-diacylglycerol from sn-glycerol 3-phosphate: step 3/3.</text>
</comment>
<keyword evidence="11 24" id="KW-0812">Transmembrane</keyword>
<keyword evidence="13 24" id="KW-1133">Transmembrane helix</keyword>
<evidence type="ECO:0000256" key="6">
    <source>
        <dbReference type="ARBA" id="ARBA00012487"/>
    </source>
</evidence>
<evidence type="ECO:0000256" key="24">
    <source>
        <dbReference type="SAM" id="Phobius"/>
    </source>
</evidence>
<keyword evidence="8" id="KW-1003">Cell membrane</keyword>
<evidence type="ECO:0000256" key="15">
    <source>
        <dbReference type="ARBA" id="ARBA00023136"/>
    </source>
</evidence>
<evidence type="ECO:0000256" key="18">
    <source>
        <dbReference type="ARBA" id="ARBA00029893"/>
    </source>
</evidence>
<keyword evidence="9" id="KW-0444">Lipid biosynthesis</keyword>
<evidence type="ECO:0000256" key="13">
    <source>
        <dbReference type="ARBA" id="ARBA00022989"/>
    </source>
</evidence>
<feature type="transmembrane region" description="Helical" evidence="24">
    <location>
        <begin position="113"/>
        <end position="131"/>
    </location>
</feature>
<evidence type="ECO:0000256" key="17">
    <source>
        <dbReference type="ARBA" id="ARBA00023264"/>
    </source>
</evidence>
<reference evidence="25" key="1">
    <citation type="submission" date="2020-10" db="EMBL/GenBank/DDBJ databases">
        <authorList>
            <person name="Gilroy R."/>
        </authorList>
    </citation>
    <scope>NUCLEOTIDE SEQUENCE</scope>
    <source>
        <strain evidence="25">B3-1481</strain>
    </source>
</reference>
<comment type="pathway">
    <text evidence="4">Lipid metabolism.</text>
</comment>
<evidence type="ECO:0000256" key="1">
    <source>
        <dbReference type="ARBA" id="ARBA00001698"/>
    </source>
</evidence>
<protein>
    <recommendedName>
        <fullName evidence="7">Phosphatidate cytidylyltransferase</fullName>
        <ecNumber evidence="6">2.7.7.41</ecNumber>
    </recommendedName>
    <alternativeName>
        <fullName evidence="20">CDP-DAG synthase</fullName>
    </alternativeName>
    <alternativeName>
        <fullName evidence="22">CDP-DG synthase</fullName>
    </alternativeName>
    <alternativeName>
        <fullName evidence="18">CDP-diacylglycerol synthase</fullName>
    </alternativeName>
    <alternativeName>
        <fullName evidence="21">CDP-diglyceride pyrophosphorylase</fullName>
    </alternativeName>
    <alternativeName>
        <fullName evidence="23">CDP-diglyceride synthase</fullName>
    </alternativeName>
    <alternativeName>
        <fullName evidence="19">CTP:phosphatidate cytidylyltransferase</fullName>
    </alternativeName>
</protein>
<evidence type="ECO:0000256" key="22">
    <source>
        <dbReference type="ARBA" id="ARBA00032743"/>
    </source>
</evidence>
<sequence>MSNLLTRTLVGIVFLAVMVFGLIWDRMIFGCLFLIILYFCLKEYYEISLGGRFKLGSKLGILTGAAAFVAVACVRFWDMDTALLLIPLGFLLLIPVAAVLFGDKDNYSDVEVIYGGLLYIALPISLSPFVVMDGPVFDGWLLLSLFILVWVSDVGAYCLGTLFGQKPDSAKLAPEISPHKSWWGFWGGVALSLVAAFVLNRLGWFAFSVWHSLAVGLIVSMGGVCGDLFESLWKRHFHVKDSGSIIPGHGGMLDRFDSSLVAIPLACVYLAAFGLL</sequence>
<comment type="caution">
    <text evidence="25">The sequence shown here is derived from an EMBL/GenBank/DDBJ whole genome shotgun (WGS) entry which is preliminary data.</text>
</comment>
<dbReference type="Pfam" id="PF01148">
    <property type="entry name" value="CTP_transf_1"/>
    <property type="match status" value="1"/>
</dbReference>
<feature type="transmembrane region" description="Helical" evidence="24">
    <location>
        <begin position="205"/>
        <end position="229"/>
    </location>
</feature>
<evidence type="ECO:0000313" key="26">
    <source>
        <dbReference type="Proteomes" id="UP000823769"/>
    </source>
</evidence>
<dbReference type="Proteomes" id="UP000823769">
    <property type="component" value="Unassembled WGS sequence"/>
</dbReference>
<feature type="transmembrane region" description="Helical" evidence="24">
    <location>
        <begin position="181"/>
        <end position="199"/>
    </location>
</feature>
<keyword evidence="10" id="KW-0808">Transferase</keyword>
<evidence type="ECO:0000256" key="19">
    <source>
        <dbReference type="ARBA" id="ARBA00031825"/>
    </source>
</evidence>